<sequence length="85" mass="10226">MEEYRHQRKKEFENSLPMKKELFLELFDYLDEKSETTECQHDFSLTRQFLSDKEVDSEKVLAFLQANGGYCDCEVLFNVEEKFEV</sequence>
<evidence type="ECO:0008006" key="3">
    <source>
        <dbReference type="Google" id="ProtNLM"/>
    </source>
</evidence>
<dbReference type="Pfam" id="PF10905">
    <property type="entry name" value="DUF2695"/>
    <property type="match status" value="1"/>
</dbReference>
<evidence type="ECO:0000313" key="2">
    <source>
        <dbReference type="Proteomes" id="UP000005017"/>
    </source>
</evidence>
<dbReference type="EMBL" id="ADFR01000007">
    <property type="protein sequence ID" value="EFC05773.1"/>
    <property type="molecule type" value="Genomic_DNA"/>
</dbReference>
<dbReference type="AlphaFoldDB" id="D2MP04"/>
<protein>
    <recommendedName>
        <fullName evidence="3">DUF2695 domain-containing protein</fullName>
    </recommendedName>
</protein>
<dbReference type="InterPro" id="IPR024248">
    <property type="entry name" value="DUF2695"/>
</dbReference>
<evidence type="ECO:0000313" key="1">
    <source>
        <dbReference type="EMBL" id="EFC05773.1"/>
    </source>
</evidence>
<dbReference type="eggNOG" id="ENOG50331BE">
    <property type="taxonomic scope" value="Bacteria"/>
</dbReference>
<dbReference type="RefSeq" id="WP_006627105.1">
    <property type="nucleotide sequence ID" value="NZ_ADFR01000007.1"/>
</dbReference>
<gene>
    <name evidence="1" type="ORF">HMPREF9013_0697</name>
</gene>
<dbReference type="Proteomes" id="UP000005017">
    <property type="component" value="Unassembled WGS sequence"/>
</dbReference>
<accession>D2MP04</accession>
<dbReference type="STRING" id="679192.HMPREF9013_0697"/>
<proteinExistence type="predicted"/>
<organism evidence="1 2">
    <name type="scientific">Bulleidia extructa W1219</name>
    <dbReference type="NCBI Taxonomy" id="679192"/>
    <lineage>
        <taxon>Bacteria</taxon>
        <taxon>Bacillati</taxon>
        <taxon>Bacillota</taxon>
        <taxon>Erysipelotrichia</taxon>
        <taxon>Erysipelotrichales</taxon>
        <taxon>Erysipelotrichaceae</taxon>
        <taxon>Bulleidia</taxon>
    </lineage>
</organism>
<keyword evidence="2" id="KW-1185">Reference proteome</keyword>
<name>D2MP04_9FIRM</name>
<comment type="caution">
    <text evidence="1">The sequence shown here is derived from an EMBL/GenBank/DDBJ whole genome shotgun (WGS) entry which is preliminary data.</text>
</comment>
<reference evidence="2" key="1">
    <citation type="submission" date="2009-12" db="EMBL/GenBank/DDBJ databases">
        <title>Sequence of Clostridiales genomosp. BVAB3 str. UPII9-5.</title>
        <authorList>
            <person name="Madupu R."/>
            <person name="Durkin A.S."/>
            <person name="Torralba M."/>
            <person name="Methe B."/>
            <person name="Sutton G.G."/>
            <person name="Strausberg R.L."/>
            <person name="Nelson K.E."/>
        </authorList>
    </citation>
    <scope>NUCLEOTIDE SEQUENCE [LARGE SCALE GENOMIC DNA]</scope>
    <source>
        <strain evidence="2">W1219</strain>
    </source>
</reference>